<keyword evidence="2" id="KW-1185">Reference proteome</keyword>
<dbReference type="Proteomes" id="UP000593568">
    <property type="component" value="Unassembled WGS sequence"/>
</dbReference>
<proteinExistence type="predicted"/>
<dbReference type="EMBL" id="JABEZW010225941">
    <property type="protein sequence ID" value="MBA0787496.1"/>
    <property type="molecule type" value="Genomic_DNA"/>
</dbReference>
<accession>A0A7J9FQ91</accession>
<sequence>MATESLTAWIRKSREA</sequence>
<protein>
    <submittedName>
        <fullName evidence="1">Uncharacterized protein</fullName>
    </submittedName>
</protein>
<gene>
    <name evidence="1" type="ORF">Gotri_025291</name>
</gene>
<reference evidence="1 2" key="1">
    <citation type="journal article" date="2019" name="Genome Biol. Evol.">
        <title>Insights into the evolution of the New World diploid cottons (Gossypium, subgenus Houzingenia) based on genome sequencing.</title>
        <authorList>
            <person name="Grover C.E."/>
            <person name="Arick M.A. 2nd"/>
            <person name="Thrash A."/>
            <person name="Conover J.L."/>
            <person name="Sanders W.S."/>
            <person name="Peterson D.G."/>
            <person name="Frelichowski J.E."/>
            <person name="Scheffler J.A."/>
            <person name="Scheffler B.E."/>
            <person name="Wendel J.F."/>
        </authorList>
    </citation>
    <scope>NUCLEOTIDE SEQUENCE [LARGE SCALE GENOMIC DNA]</scope>
    <source>
        <strain evidence="1">8</strain>
        <tissue evidence="1">Leaf</tissue>
    </source>
</reference>
<evidence type="ECO:0000313" key="1">
    <source>
        <dbReference type="EMBL" id="MBA0787496.1"/>
    </source>
</evidence>
<name>A0A7J9FQ91_9ROSI</name>
<dbReference type="AlphaFoldDB" id="A0A7J9FQ91"/>
<evidence type="ECO:0000313" key="2">
    <source>
        <dbReference type="Proteomes" id="UP000593568"/>
    </source>
</evidence>
<comment type="caution">
    <text evidence="1">The sequence shown here is derived from an EMBL/GenBank/DDBJ whole genome shotgun (WGS) entry which is preliminary data.</text>
</comment>
<organism evidence="1 2">
    <name type="scientific">Gossypium trilobum</name>
    <dbReference type="NCBI Taxonomy" id="34281"/>
    <lineage>
        <taxon>Eukaryota</taxon>
        <taxon>Viridiplantae</taxon>
        <taxon>Streptophyta</taxon>
        <taxon>Embryophyta</taxon>
        <taxon>Tracheophyta</taxon>
        <taxon>Spermatophyta</taxon>
        <taxon>Magnoliopsida</taxon>
        <taxon>eudicotyledons</taxon>
        <taxon>Gunneridae</taxon>
        <taxon>Pentapetalae</taxon>
        <taxon>rosids</taxon>
        <taxon>malvids</taxon>
        <taxon>Malvales</taxon>
        <taxon>Malvaceae</taxon>
        <taxon>Malvoideae</taxon>
        <taxon>Gossypium</taxon>
    </lineage>
</organism>